<dbReference type="GeneID" id="28992887"/>
<evidence type="ECO:0000313" key="2">
    <source>
        <dbReference type="Proteomes" id="UP000077315"/>
    </source>
</evidence>
<sequence>MDIDFNVTPNLDLVEQLLDNLEFGFDNQERLVYSELKNRVHNNSKRIFHQTKSRRILAYLASKDANDFDNVLKKARKIN</sequence>
<organism evidence="1 2">
    <name type="scientific">Phycomyces blakesleeanus (strain ATCC 8743b / DSM 1359 / FGSC 10004 / NBRC 33097 / NRRL 1555)</name>
    <dbReference type="NCBI Taxonomy" id="763407"/>
    <lineage>
        <taxon>Eukaryota</taxon>
        <taxon>Fungi</taxon>
        <taxon>Fungi incertae sedis</taxon>
        <taxon>Mucoromycota</taxon>
        <taxon>Mucoromycotina</taxon>
        <taxon>Mucoromycetes</taxon>
        <taxon>Mucorales</taxon>
        <taxon>Phycomycetaceae</taxon>
        <taxon>Phycomyces</taxon>
    </lineage>
</organism>
<dbReference type="Proteomes" id="UP000077315">
    <property type="component" value="Unassembled WGS sequence"/>
</dbReference>
<dbReference type="EMBL" id="KV440987">
    <property type="protein sequence ID" value="OAD70710.1"/>
    <property type="molecule type" value="Genomic_DNA"/>
</dbReference>
<protein>
    <submittedName>
        <fullName evidence="1">Uncharacterized protein</fullName>
    </submittedName>
</protein>
<keyword evidence="2" id="KW-1185">Reference proteome</keyword>
<dbReference type="InParanoid" id="A0A163DEG8"/>
<proteinExistence type="predicted"/>
<dbReference type="AlphaFoldDB" id="A0A163DEG8"/>
<name>A0A163DEG8_PHYB8</name>
<reference evidence="2" key="1">
    <citation type="submission" date="2015-06" db="EMBL/GenBank/DDBJ databases">
        <title>Expansion of signal transduction pathways in fungi by whole-genome duplication.</title>
        <authorList>
            <consortium name="DOE Joint Genome Institute"/>
            <person name="Corrochano L.M."/>
            <person name="Kuo A."/>
            <person name="Marcet-Houben M."/>
            <person name="Polaino S."/>
            <person name="Salamov A."/>
            <person name="Villalobos J.M."/>
            <person name="Alvarez M.I."/>
            <person name="Avalos J."/>
            <person name="Benito E.P."/>
            <person name="Benoit I."/>
            <person name="Burger G."/>
            <person name="Camino L.P."/>
            <person name="Canovas D."/>
            <person name="Cerda-Olmedo E."/>
            <person name="Cheng J.-F."/>
            <person name="Dominguez A."/>
            <person name="Elias M."/>
            <person name="Eslava A.P."/>
            <person name="Glaser F."/>
            <person name="Grimwood J."/>
            <person name="Gutierrez G."/>
            <person name="Heitman J."/>
            <person name="Henrissat B."/>
            <person name="Iturriaga E.A."/>
            <person name="Lang B.F."/>
            <person name="Lavin J.L."/>
            <person name="Lee S."/>
            <person name="Li W."/>
            <person name="Lindquist E."/>
            <person name="Lopez-Garcia S."/>
            <person name="Luque E.M."/>
            <person name="Marcos A.T."/>
            <person name="Martin J."/>
            <person name="McCluskey K."/>
            <person name="Medina H.R."/>
            <person name="Miralles-Duran A."/>
            <person name="Miyazaki A."/>
            <person name="Munoz-Torres E."/>
            <person name="Oguiza J.A."/>
            <person name="Ohm R."/>
            <person name="Olmedo M."/>
            <person name="Orejas M."/>
            <person name="Ortiz-Castellanos L."/>
            <person name="Pisabarro A.G."/>
            <person name="Rodriguez-Romero J."/>
            <person name="Ruiz-Herrera J."/>
            <person name="Ruiz-Vazquez R."/>
            <person name="Sanz C."/>
            <person name="Schackwitz W."/>
            <person name="Schmutz J."/>
            <person name="Shahriari M."/>
            <person name="Shelest E."/>
            <person name="Silva-Franco F."/>
            <person name="Soanes D."/>
            <person name="Syed K."/>
            <person name="Tagua V.G."/>
            <person name="Talbot N.J."/>
            <person name="Thon M."/>
            <person name="De vries R.P."/>
            <person name="Wiebenga A."/>
            <person name="Yadav J.S."/>
            <person name="Braun E.L."/>
            <person name="Baker S."/>
            <person name="Garre V."/>
            <person name="Horwitz B."/>
            <person name="Torres-Martinez S."/>
            <person name="Idnurm A."/>
            <person name="Herrera-Estrella A."/>
            <person name="Gabaldon T."/>
            <person name="Grigoriev I.V."/>
        </authorList>
    </citation>
    <scope>NUCLEOTIDE SEQUENCE [LARGE SCALE GENOMIC DNA]</scope>
    <source>
        <strain evidence="2">NRRL 1555(-)</strain>
    </source>
</reference>
<accession>A0A163DEG8</accession>
<evidence type="ECO:0000313" key="1">
    <source>
        <dbReference type="EMBL" id="OAD70710.1"/>
    </source>
</evidence>
<dbReference type="VEuPathDB" id="FungiDB:PHYBLDRAFT_147940"/>
<dbReference type="RefSeq" id="XP_018288750.1">
    <property type="nucleotide sequence ID" value="XM_018431981.1"/>
</dbReference>
<gene>
    <name evidence="1" type="ORF">PHYBLDRAFT_147940</name>
</gene>